<organism evidence="1 2">
    <name type="scientific">Longimonas halophila</name>
    <dbReference type="NCBI Taxonomy" id="1469170"/>
    <lineage>
        <taxon>Bacteria</taxon>
        <taxon>Pseudomonadati</taxon>
        <taxon>Rhodothermota</taxon>
        <taxon>Rhodothermia</taxon>
        <taxon>Rhodothermales</taxon>
        <taxon>Salisaetaceae</taxon>
        <taxon>Longimonas</taxon>
    </lineage>
</organism>
<name>A0A2H3P841_9BACT</name>
<accession>A0A2H3P841</accession>
<evidence type="ECO:0000313" key="2">
    <source>
        <dbReference type="Proteomes" id="UP000221024"/>
    </source>
</evidence>
<dbReference type="Pfam" id="PF02620">
    <property type="entry name" value="YceD"/>
    <property type="match status" value="1"/>
</dbReference>
<dbReference type="Proteomes" id="UP000221024">
    <property type="component" value="Unassembled WGS sequence"/>
</dbReference>
<evidence type="ECO:0008006" key="3">
    <source>
        <dbReference type="Google" id="ProtNLM"/>
    </source>
</evidence>
<evidence type="ECO:0000313" key="1">
    <source>
        <dbReference type="EMBL" id="PEN08818.1"/>
    </source>
</evidence>
<protein>
    <recommendedName>
        <fullName evidence="3">DUF177 domain-containing protein</fullName>
    </recommendedName>
</protein>
<sequence>MLTLDITPFRSGVHEATLAPDPDAVDLEPDAFRDIQVHMHLQCQRDRILATMTMTAQAHLTCDRTLRTFWGDVEGTYVVLFGPEHLVGADDDAYDEVRPMHPTDTEVEITDIVHDTLKLSIPQRVVAPGAEDEDIPMQFGEFDDDEVEAEVEDDIDPRWEKLKKLKNGDT</sequence>
<gene>
    <name evidence="1" type="ORF">CRI93_03440</name>
</gene>
<dbReference type="EMBL" id="PDEP01000002">
    <property type="protein sequence ID" value="PEN08818.1"/>
    <property type="molecule type" value="Genomic_DNA"/>
</dbReference>
<reference evidence="1 2" key="1">
    <citation type="submission" date="2017-10" db="EMBL/GenBank/DDBJ databases">
        <title>Draft genome of Longimonas halophila.</title>
        <authorList>
            <person name="Goh K.M."/>
            <person name="Shamsir M.S."/>
            <person name="Lim S.W."/>
        </authorList>
    </citation>
    <scope>NUCLEOTIDE SEQUENCE [LARGE SCALE GENOMIC DNA]</scope>
    <source>
        <strain evidence="1 2">KCTC 42399</strain>
    </source>
</reference>
<dbReference type="AlphaFoldDB" id="A0A2H3P841"/>
<dbReference type="OrthoDB" id="1524821at2"/>
<dbReference type="RefSeq" id="WP_098061215.1">
    <property type="nucleotide sequence ID" value="NZ_PDEP01000002.1"/>
</dbReference>
<keyword evidence="2" id="KW-1185">Reference proteome</keyword>
<dbReference type="InterPro" id="IPR003772">
    <property type="entry name" value="YceD"/>
</dbReference>
<proteinExistence type="predicted"/>
<comment type="caution">
    <text evidence="1">The sequence shown here is derived from an EMBL/GenBank/DDBJ whole genome shotgun (WGS) entry which is preliminary data.</text>
</comment>